<dbReference type="KEGG" id="pmad:BAY61_02975"/>
<proteinExistence type="predicted"/>
<sequence>MTTVPRGNGDDSSSSGVSAPDGYTADTGSMVSQAQAISDAVEEAQPEAENLGATEVAGADFGIAHAERAAGYTAAVRTLGEGAMAMCGSLLALAGSIGGAGEQYASAEAEQQSSVNQSGSGL</sequence>
<accession>A0A222VJP7</accession>
<dbReference type="STRING" id="530584.SAMN05421630_103553"/>
<dbReference type="EMBL" id="FMZE01000003">
    <property type="protein sequence ID" value="SDC76870.1"/>
    <property type="molecule type" value="Genomic_DNA"/>
</dbReference>
<feature type="region of interest" description="Disordered" evidence="1">
    <location>
        <begin position="1"/>
        <end position="48"/>
    </location>
</feature>
<keyword evidence="3" id="KW-1185">Reference proteome</keyword>
<gene>
    <name evidence="2" type="ORF">SAMN05421630_103553</name>
</gene>
<evidence type="ECO:0000256" key="1">
    <source>
        <dbReference type="SAM" id="MobiDB-lite"/>
    </source>
</evidence>
<feature type="compositionally biased region" description="Low complexity" evidence="1">
    <location>
        <begin position="10"/>
        <end position="22"/>
    </location>
</feature>
<evidence type="ECO:0000313" key="2">
    <source>
        <dbReference type="EMBL" id="SDC76870.1"/>
    </source>
</evidence>
<reference evidence="2 3" key="1">
    <citation type="submission" date="2016-10" db="EMBL/GenBank/DDBJ databases">
        <authorList>
            <person name="de Groot N.N."/>
        </authorList>
    </citation>
    <scope>NUCLEOTIDE SEQUENCE [LARGE SCALE GENOMIC DNA]</scope>
    <source>
        <strain evidence="2 3">CGMCC 4.5506</strain>
    </source>
</reference>
<feature type="compositionally biased region" description="Polar residues" evidence="1">
    <location>
        <begin position="109"/>
        <end position="122"/>
    </location>
</feature>
<dbReference type="AlphaFoldDB" id="A0A222VJP7"/>
<feature type="compositionally biased region" description="Polar residues" evidence="1">
    <location>
        <begin position="26"/>
        <end position="36"/>
    </location>
</feature>
<evidence type="ECO:0000313" key="3">
    <source>
        <dbReference type="Proteomes" id="UP000199494"/>
    </source>
</evidence>
<protein>
    <submittedName>
        <fullName evidence="2">Uncharacterized protein</fullName>
    </submittedName>
</protein>
<feature type="region of interest" description="Disordered" evidence="1">
    <location>
        <begin position="102"/>
        <end position="122"/>
    </location>
</feature>
<dbReference type="OrthoDB" id="3699825at2"/>
<dbReference type="Proteomes" id="UP000199494">
    <property type="component" value="Unassembled WGS sequence"/>
</dbReference>
<organism evidence="2 3">
    <name type="scientific">Prauserella marina</name>
    <dbReference type="NCBI Taxonomy" id="530584"/>
    <lineage>
        <taxon>Bacteria</taxon>
        <taxon>Bacillati</taxon>
        <taxon>Actinomycetota</taxon>
        <taxon>Actinomycetes</taxon>
        <taxon>Pseudonocardiales</taxon>
        <taxon>Pseudonocardiaceae</taxon>
        <taxon>Prauserella</taxon>
    </lineage>
</organism>
<dbReference type="RefSeq" id="WP_091802243.1">
    <property type="nucleotide sequence ID" value="NZ_CP016353.1"/>
</dbReference>
<name>A0A222VJP7_9PSEU</name>